<proteinExistence type="predicted"/>
<dbReference type="GO" id="GO:0005795">
    <property type="term" value="C:Golgi stack"/>
    <property type="evidence" value="ECO:0007669"/>
    <property type="project" value="UniProtKB-SubCell"/>
</dbReference>
<dbReference type="PANTHER" id="PTHR22957">
    <property type="entry name" value="TBC1 DOMAIN FAMILY MEMBER GTPASE-ACTIVATING PROTEIN"/>
    <property type="match status" value="1"/>
</dbReference>
<feature type="domain" description="Rab-GAP TBC" evidence="3">
    <location>
        <begin position="32"/>
        <end position="253"/>
    </location>
</feature>
<dbReference type="AlphaFoldDB" id="A0A4T0GBS2"/>
<dbReference type="SMART" id="SM00164">
    <property type="entry name" value="TBC"/>
    <property type="match status" value="1"/>
</dbReference>
<evidence type="ECO:0000313" key="4">
    <source>
        <dbReference type="EMBL" id="TIB39212.1"/>
    </source>
</evidence>
<protein>
    <recommendedName>
        <fullName evidence="3">Rab-GAP TBC domain-containing protein</fullName>
    </recommendedName>
</protein>
<dbReference type="InterPro" id="IPR035969">
    <property type="entry name" value="Rab-GAP_TBC_sf"/>
</dbReference>
<name>A0A4T0GBS2_WALIC</name>
<evidence type="ECO:0000259" key="3">
    <source>
        <dbReference type="PROSITE" id="PS50086"/>
    </source>
</evidence>
<dbReference type="GO" id="GO:0005096">
    <property type="term" value="F:GTPase activator activity"/>
    <property type="evidence" value="ECO:0007669"/>
    <property type="project" value="UniProtKB-KW"/>
</dbReference>
<dbReference type="Pfam" id="PF00566">
    <property type="entry name" value="RabGAP-TBC"/>
    <property type="match status" value="1"/>
</dbReference>
<dbReference type="FunFam" id="1.10.10.750:FF:000007">
    <property type="entry name" value="TBC1 domain family member"/>
    <property type="match status" value="1"/>
</dbReference>
<dbReference type="Gene3D" id="1.10.8.270">
    <property type="entry name" value="putative rabgap domain of human tbc1 domain family member 14 like domains"/>
    <property type="match status" value="1"/>
</dbReference>
<gene>
    <name evidence="4" type="ORF">E3P86_01232</name>
</gene>
<evidence type="ECO:0000256" key="1">
    <source>
        <dbReference type="ARBA" id="ARBA00004348"/>
    </source>
</evidence>
<sequence>MATRLDKVDKFKQVLQKPQIDLAQLQNLSWNGVPSSLRSTVWPLLLGYLPTNSSRRQTTLNKKRAEYVNASQNAFDRPLDSKLWHQIVIDVPRTNPGNKLWQNDATQRSLERILYVWSIRHPASGYVQGINDLATPFYQVFLSNYIHGNPQDCNPCLLSDDELLQIESDTFWSLSKLLDGIQDNYIIAQPGIMRQVKRLNELTRKVDPELSRHFVDQGVDFIQFSFRWINCLLMREVEMSNVIRMWDTYLSEGTDSFSCFHTYVCLAFLTKWSKKLKQLEFQDIIMFLQAPPTQSWKDSDVELLLSEAYLLKTIWHDAQSHIN</sequence>
<dbReference type="PROSITE" id="PS50086">
    <property type="entry name" value="TBC_RABGAP"/>
    <property type="match status" value="1"/>
</dbReference>
<dbReference type="InterPro" id="IPR000195">
    <property type="entry name" value="Rab-GAP-TBC_dom"/>
</dbReference>
<reference evidence="4 5" key="1">
    <citation type="submission" date="2019-03" db="EMBL/GenBank/DDBJ databases">
        <title>Sequencing 23 genomes of Wallemia ichthyophaga.</title>
        <authorList>
            <person name="Gostincar C."/>
        </authorList>
    </citation>
    <scope>NUCLEOTIDE SEQUENCE [LARGE SCALE GENOMIC DNA]</scope>
    <source>
        <strain evidence="4 5">EXF-6200</strain>
    </source>
</reference>
<dbReference type="PANTHER" id="PTHR22957:SF26">
    <property type="entry name" value="LD44506P"/>
    <property type="match status" value="1"/>
</dbReference>
<keyword evidence="2" id="KW-0343">GTPase activation</keyword>
<dbReference type="Proteomes" id="UP000310689">
    <property type="component" value="Unassembled WGS sequence"/>
</dbReference>
<comment type="caution">
    <text evidence="4">The sequence shown here is derived from an EMBL/GenBank/DDBJ whole genome shotgun (WGS) entry which is preliminary data.</text>
</comment>
<comment type="subcellular location">
    <subcellularLocation>
        <location evidence="1">Golgi apparatus</location>
        <location evidence="1">Golgi stack</location>
    </subcellularLocation>
</comment>
<accession>A0A4T0GBS2</accession>
<dbReference type="GO" id="GO:0071889">
    <property type="term" value="F:14-3-3 protein binding"/>
    <property type="evidence" value="ECO:0007669"/>
    <property type="project" value="UniProtKB-ARBA"/>
</dbReference>
<organism evidence="4 5">
    <name type="scientific">Wallemia ichthyophaga</name>
    <dbReference type="NCBI Taxonomy" id="245174"/>
    <lineage>
        <taxon>Eukaryota</taxon>
        <taxon>Fungi</taxon>
        <taxon>Dikarya</taxon>
        <taxon>Basidiomycota</taxon>
        <taxon>Wallemiomycotina</taxon>
        <taxon>Wallemiomycetes</taxon>
        <taxon>Wallemiales</taxon>
        <taxon>Wallemiaceae</taxon>
        <taxon>Wallemia</taxon>
    </lineage>
</organism>
<dbReference type="OMA" id="SCYNIFN"/>
<dbReference type="Gene3D" id="1.10.472.80">
    <property type="entry name" value="Ypt/Rab-GAP domain of gyp1p, domain 3"/>
    <property type="match status" value="1"/>
</dbReference>
<dbReference type="SUPFAM" id="SSF47923">
    <property type="entry name" value="Ypt/Rab-GAP domain of gyp1p"/>
    <property type="match status" value="2"/>
</dbReference>
<dbReference type="OrthoDB" id="26371at2759"/>
<dbReference type="FunFam" id="1.10.8.270:FF:000004">
    <property type="entry name" value="TBC1 domain family, member 22B"/>
    <property type="match status" value="1"/>
</dbReference>
<evidence type="ECO:0000256" key="2">
    <source>
        <dbReference type="ARBA" id="ARBA00022468"/>
    </source>
</evidence>
<dbReference type="EMBL" id="SPOI01000038">
    <property type="protein sequence ID" value="TIB39212.1"/>
    <property type="molecule type" value="Genomic_DNA"/>
</dbReference>
<dbReference type="Gene3D" id="1.10.10.750">
    <property type="entry name" value="Ypt/Rab-GAP domain of gyp1p, domain 1"/>
    <property type="match status" value="1"/>
</dbReference>
<evidence type="ECO:0000313" key="5">
    <source>
        <dbReference type="Proteomes" id="UP000310689"/>
    </source>
</evidence>
<dbReference type="FunFam" id="1.10.472.80:FF:000001">
    <property type="entry name" value="TBC1 domain family member 22B"/>
    <property type="match status" value="1"/>
</dbReference>